<evidence type="ECO:0000256" key="2">
    <source>
        <dbReference type="ARBA" id="ARBA00023002"/>
    </source>
</evidence>
<gene>
    <name evidence="3" type="ORF">GCM10009639_67560</name>
</gene>
<comment type="similarity">
    <text evidence="1">Belongs to the short-chain dehydrogenases/reductases (SDR) family.</text>
</comment>
<evidence type="ECO:0000313" key="3">
    <source>
        <dbReference type="EMBL" id="GAA1413925.1"/>
    </source>
</evidence>
<dbReference type="EMBL" id="BAAAKJ010000471">
    <property type="protein sequence ID" value="GAA1413925.1"/>
    <property type="molecule type" value="Genomic_DNA"/>
</dbReference>
<proteinExistence type="inferred from homology"/>
<comment type="caution">
    <text evidence="3">The sequence shown here is derived from an EMBL/GenBank/DDBJ whole genome shotgun (WGS) entry which is preliminary data.</text>
</comment>
<keyword evidence="2" id="KW-0560">Oxidoreductase</keyword>
<protein>
    <submittedName>
        <fullName evidence="3">SDR family oxidoreductase</fullName>
    </submittedName>
</protein>
<sequence length="258" mass="26349">MADKVTADGSAGVLAGRAAVVTGGSRGIGRAVVERLTADGADVVFGYGHDDAAAAEVVRAVAARGPGRAHALRADLAEPDGAERLMAAAEEELGGLDILVNNAAASFTRTPLAETGAAEFDAVLAVNTRAVFLTLRYAARRMRDGGRIVNVSTLNTRRPAPGIAPYLASKGALEQLTEAAALELGPRGITCNTVSPGPVETELLRSTNPPQALETVAGLTPLRRLGQPADVADVIAFLVGPDGRWVSGQNLGATGGLR</sequence>
<name>A0ABP4J762_9ACTN</name>
<dbReference type="RefSeq" id="WP_344345033.1">
    <property type="nucleotide sequence ID" value="NZ_BAAAKJ010000471.1"/>
</dbReference>
<dbReference type="PRINTS" id="PR00080">
    <property type="entry name" value="SDRFAMILY"/>
</dbReference>
<dbReference type="Gene3D" id="3.40.50.720">
    <property type="entry name" value="NAD(P)-binding Rossmann-like Domain"/>
    <property type="match status" value="1"/>
</dbReference>
<dbReference type="PANTHER" id="PTHR43639:SF1">
    <property type="entry name" value="SHORT-CHAIN DEHYDROGENASE_REDUCTASE FAMILY PROTEIN"/>
    <property type="match status" value="1"/>
</dbReference>
<dbReference type="InterPro" id="IPR036291">
    <property type="entry name" value="NAD(P)-bd_dom_sf"/>
</dbReference>
<dbReference type="SUPFAM" id="SSF51735">
    <property type="entry name" value="NAD(P)-binding Rossmann-fold domains"/>
    <property type="match status" value="1"/>
</dbReference>
<dbReference type="Proteomes" id="UP001499863">
    <property type="component" value="Unassembled WGS sequence"/>
</dbReference>
<dbReference type="PANTHER" id="PTHR43639">
    <property type="entry name" value="OXIDOREDUCTASE, SHORT-CHAIN DEHYDROGENASE/REDUCTASE FAMILY (AFU_ORTHOLOGUE AFUA_5G02870)"/>
    <property type="match status" value="1"/>
</dbReference>
<organism evidence="3 4">
    <name type="scientific">Kitasatospora putterlickiae</name>
    <dbReference type="NCBI Taxonomy" id="221725"/>
    <lineage>
        <taxon>Bacteria</taxon>
        <taxon>Bacillati</taxon>
        <taxon>Actinomycetota</taxon>
        <taxon>Actinomycetes</taxon>
        <taxon>Kitasatosporales</taxon>
        <taxon>Streptomycetaceae</taxon>
        <taxon>Kitasatospora</taxon>
    </lineage>
</organism>
<accession>A0ABP4J762</accession>
<evidence type="ECO:0000256" key="1">
    <source>
        <dbReference type="ARBA" id="ARBA00006484"/>
    </source>
</evidence>
<keyword evidence="4" id="KW-1185">Reference proteome</keyword>
<reference evidence="4" key="1">
    <citation type="journal article" date="2019" name="Int. J. Syst. Evol. Microbiol.">
        <title>The Global Catalogue of Microorganisms (GCM) 10K type strain sequencing project: providing services to taxonomists for standard genome sequencing and annotation.</title>
        <authorList>
            <consortium name="The Broad Institute Genomics Platform"/>
            <consortium name="The Broad Institute Genome Sequencing Center for Infectious Disease"/>
            <person name="Wu L."/>
            <person name="Ma J."/>
        </authorList>
    </citation>
    <scope>NUCLEOTIDE SEQUENCE [LARGE SCALE GENOMIC DNA]</scope>
    <source>
        <strain evidence="4">JCM 12393</strain>
    </source>
</reference>
<evidence type="ECO:0000313" key="4">
    <source>
        <dbReference type="Proteomes" id="UP001499863"/>
    </source>
</evidence>
<dbReference type="InterPro" id="IPR002347">
    <property type="entry name" value="SDR_fam"/>
</dbReference>
<dbReference type="PRINTS" id="PR00081">
    <property type="entry name" value="GDHRDH"/>
</dbReference>
<dbReference type="Pfam" id="PF13561">
    <property type="entry name" value="adh_short_C2"/>
    <property type="match status" value="1"/>
</dbReference>